<dbReference type="GeneTree" id="ENSGT00940000164014"/>
<evidence type="ECO:0000256" key="8">
    <source>
        <dbReference type="ARBA" id="ARBA00023170"/>
    </source>
</evidence>
<evidence type="ECO:0000313" key="13">
    <source>
        <dbReference type="Ensembl" id="ENSLOCP00000000970.1"/>
    </source>
</evidence>
<accession>W5LXW3</accession>
<dbReference type="PANTHER" id="PTHR24234">
    <property type="entry name" value="LYSOPHOSPHATIDIC ACID RECEPTOR 5/SPHINGOSYLPHOSPHORYLCHOLINE RECEPTOR"/>
    <property type="match status" value="1"/>
</dbReference>
<dbReference type="GO" id="GO:0004930">
    <property type="term" value="F:G protein-coupled receptor activity"/>
    <property type="evidence" value="ECO:0000318"/>
    <property type="project" value="GO_Central"/>
</dbReference>
<sequence>STDISSISVRSLKTFFIAMEGLCLSVGLPVNCLAIFGLCRLVTVNHVAPVYVINLLISDLLQMPIKFQHIITQYICSRAFHIGVSAGNGFMVCIALERYLVIAHPLWYRFRHSVKNSVLLSLAIWTMCVPCVLLFTSYVVLYGFLIVLMLLSSALLVFFYVGTRRAIVAAISMTAAEKARILCMLAFVLIANAVLSVPLLVYLLLAVTDVDVQ</sequence>
<dbReference type="Ensembl" id="ENSLOCT00000000974.1">
    <property type="protein sequence ID" value="ENSLOCP00000000970.1"/>
    <property type="gene ID" value="ENSLOCG00000000873.1"/>
</dbReference>
<reference evidence="13" key="2">
    <citation type="submission" date="2025-08" db="UniProtKB">
        <authorList>
            <consortium name="Ensembl"/>
        </authorList>
    </citation>
    <scope>IDENTIFICATION</scope>
</reference>
<keyword evidence="6 11" id="KW-0472">Membrane</keyword>
<evidence type="ECO:0000256" key="5">
    <source>
        <dbReference type="ARBA" id="ARBA00023040"/>
    </source>
</evidence>
<evidence type="ECO:0000256" key="6">
    <source>
        <dbReference type="ARBA" id="ARBA00023136"/>
    </source>
</evidence>
<keyword evidence="5" id="KW-0297">G-protein coupled receptor</keyword>
<reference evidence="14" key="1">
    <citation type="submission" date="2011-12" db="EMBL/GenBank/DDBJ databases">
        <title>The Draft Genome of Lepisosteus oculatus.</title>
        <authorList>
            <consortium name="The Broad Institute Genome Assembly &amp; Analysis Group"/>
            <consortium name="Computational R&amp;D Group"/>
            <consortium name="and Sequencing Platform"/>
            <person name="Di Palma F."/>
            <person name="Alfoldi J."/>
            <person name="Johnson J."/>
            <person name="Berlin A."/>
            <person name="Gnerre S."/>
            <person name="Jaffe D."/>
            <person name="MacCallum I."/>
            <person name="Young S."/>
            <person name="Walker B.J."/>
            <person name="Lander E.S."/>
            <person name="Lindblad-Toh K."/>
        </authorList>
    </citation>
    <scope>NUCLEOTIDE SEQUENCE [LARGE SCALE GENOMIC DNA]</scope>
</reference>
<dbReference type="InterPro" id="IPR000276">
    <property type="entry name" value="GPCR_Rhodpsn"/>
</dbReference>
<keyword evidence="4 11" id="KW-1133">Transmembrane helix</keyword>
<keyword evidence="10" id="KW-0807">Transducer</keyword>
<dbReference type="GO" id="GO:0005886">
    <property type="term" value="C:plasma membrane"/>
    <property type="evidence" value="ECO:0000318"/>
    <property type="project" value="GO_Central"/>
</dbReference>
<evidence type="ECO:0000256" key="10">
    <source>
        <dbReference type="ARBA" id="ARBA00023224"/>
    </source>
</evidence>
<keyword evidence="3 11" id="KW-0812">Transmembrane</keyword>
<evidence type="ECO:0000256" key="1">
    <source>
        <dbReference type="ARBA" id="ARBA00004651"/>
    </source>
</evidence>
<reference evidence="13" key="3">
    <citation type="submission" date="2025-09" db="UniProtKB">
        <authorList>
            <consortium name="Ensembl"/>
        </authorList>
    </citation>
    <scope>IDENTIFICATION</scope>
</reference>
<dbReference type="eggNOG" id="ENOG502SPVS">
    <property type="taxonomic scope" value="Eukaryota"/>
</dbReference>
<organism evidence="13 14">
    <name type="scientific">Lepisosteus oculatus</name>
    <name type="common">Spotted gar</name>
    <dbReference type="NCBI Taxonomy" id="7918"/>
    <lineage>
        <taxon>Eukaryota</taxon>
        <taxon>Metazoa</taxon>
        <taxon>Chordata</taxon>
        <taxon>Craniata</taxon>
        <taxon>Vertebrata</taxon>
        <taxon>Euteleostomi</taxon>
        <taxon>Actinopterygii</taxon>
        <taxon>Neopterygii</taxon>
        <taxon>Holostei</taxon>
        <taxon>Semionotiformes</taxon>
        <taxon>Lepisosteidae</taxon>
        <taxon>Lepisosteus</taxon>
    </lineage>
</organism>
<dbReference type="PANTHER" id="PTHR24234:SF8">
    <property type="entry name" value="G-PROTEIN COUPLED RECEPTOR 4-LIKE"/>
    <property type="match status" value="1"/>
</dbReference>
<dbReference type="PROSITE" id="PS50262">
    <property type="entry name" value="G_PROTEIN_RECEP_F1_2"/>
    <property type="match status" value="1"/>
</dbReference>
<evidence type="ECO:0000256" key="7">
    <source>
        <dbReference type="ARBA" id="ARBA00023157"/>
    </source>
</evidence>
<dbReference type="OMA" id="FCVTSEN"/>
<keyword evidence="9" id="KW-0325">Glycoprotein</keyword>
<dbReference type="HOGENOM" id="CLU_009579_23_0_1"/>
<dbReference type="GO" id="GO:0007186">
    <property type="term" value="P:G protein-coupled receptor signaling pathway"/>
    <property type="evidence" value="ECO:0000318"/>
    <property type="project" value="GO_Central"/>
</dbReference>
<evidence type="ECO:0000259" key="12">
    <source>
        <dbReference type="PROSITE" id="PS50262"/>
    </source>
</evidence>
<feature type="domain" description="G-protein coupled receptors family 1 profile" evidence="12">
    <location>
        <begin position="90"/>
        <end position="213"/>
    </location>
</feature>
<protein>
    <recommendedName>
        <fullName evidence="12">G-protein coupled receptors family 1 profile domain-containing protein</fullName>
    </recommendedName>
</protein>
<feature type="transmembrane region" description="Helical" evidence="11">
    <location>
        <begin position="71"/>
        <end position="96"/>
    </location>
</feature>
<comment type="subcellular location">
    <subcellularLocation>
        <location evidence="1">Cell membrane</location>
        <topology evidence="1">Multi-pass membrane protein</topology>
    </subcellularLocation>
</comment>
<evidence type="ECO:0000256" key="4">
    <source>
        <dbReference type="ARBA" id="ARBA00022989"/>
    </source>
</evidence>
<keyword evidence="14" id="KW-1185">Reference proteome</keyword>
<dbReference type="SUPFAM" id="SSF81321">
    <property type="entry name" value="Family A G protein-coupled receptor-like"/>
    <property type="match status" value="1"/>
</dbReference>
<feature type="transmembrane region" description="Helical" evidence="11">
    <location>
        <begin position="15"/>
        <end position="36"/>
    </location>
</feature>
<evidence type="ECO:0000256" key="3">
    <source>
        <dbReference type="ARBA" id="ARBA00022692"/>
    </source>
</evidence>
<evidence type="ECO:0000256" key="2">
    <source>
        <dbReference type="ARBA" id="ARBA00022475"/>
    </source>
</evidence>
<dbReference type="Pfam" id="PF00001">
    <property type="entry name" value="7tm_1"/>
    <property type="match status" value="1"/>
</dbReference>
<feature type="transmembrane region" description="Helical" evidence="11">
    <location>
        <begin position="48"/>
        <end position="65"/>
    </location>
</feature>
<dbReference type="Bgee" id="ENSLOCG00000000873">
    <property type="expression patterns" value="Expressed in mesonephros and 3 other cell types or tissues"/>
</dbReference>
<feature type="transmembrane region" description="Helical" evidence="11">
    <location>
        <begin position="181"/>
        <end position="205"/>
    </location>
</feature>
<feature type="transmembrane region" description="Helical" evidence="11">
    <location>
        <begin position="141"/>
        <end position="161"/>
    </location>
</feature>
<keyword evidence="8" id="KW-0675">Receptor</keyword>
<proteinExistence type="predicted"/>
<evidence type="ECO:0000313" key="14">
    <source>
        <dbReference type="Proteomes" id="UP000018468"/>
    </source>
</evidence>
<feature type="transmembrane region" description="Helical" evidence="11">
    <location>
        <begin position="117"/>
        <end position="135"/>
    </location>
</feature>
<dbReference type="Gene3D" id="1.20.1070.10">
    <property type="entry name" value="Rhodopsin 7-helix transmembrane proteins"/>
    <property type="match status" value="1"/>
</dbReference>
<dbReference type="InterPro" id="IPR017452">
    <property type="entry name" value="GPCR_Rhodpsn_7TM"/>
</dbReference>
<dbReference type="AlphaFoldDB" id="W5LXW3"/>
<dbReference type="InParanoid" id="W5LXW3"/>
<dbReference type="Proteomes" id="UP000018468">
    <property type="component" value="Unassembled WGS sequence"/>
</dbReference>
<name>W5LXW3_LEPOC</name>
<evidence type="ECO:0000256" key="11">
    <source>
        <dbReference type="SAM" id="Phobius"/>
    </source>
</evidence>
<keyword evidence="7" id="KW-1015">Disulfide bond</keyword>
<evidence type="ECO:0000256" key="9">
    <source>
        <dbReference type="ARBA" id="ARBA00023180"/>
    </source>
</evidence>
<keyword evidence="2" id="KW-1003">Cell membrane</keyword>